<keyword evidence="2" id="KW-0732">Signal</keyword>
<dbReference type="AlphaFoldDB" id="A0A2G1WEN6"/>
<dbReference type="Proteomes" id="UP000225740">
    <property type="component" value="Unassembled WGS sequence"/>
</dbReference>
<accession>A0A2G1WEN6</accession>
<reference evidence="3 4" key="1">
    <citation type="submission" date="2017-06" db="EMBL/GenBank/DDBJ databases">
        <title>Description of Rhodopirellula bahusiensis sp. nov.</title>
        <authorList>
            <person name="Kizina J."/>
            <person name="Harder J."/>
        </authorList>
    </citation>
    <scope>NUCLEOTIDE SEQUENCE [LARGE SCALE GENOMIC DNA]</scope>
    <source>
        <strain evidence="3 4">SWK21</strain>
    </source>
</reference>
<feature type="signal peptide" evidence="2">
    <location>
        <begin position="1"/>
        <end position="22"/>
    </location>
</feature>
<proteinExistence type="predicted"/>
<evidence type="ECO:0000313" key="4">
    <source>
        <dbReference type="Proteomes" id="UP000225740"/>
    </source>
</evidence>
<feature type="region of interest" description="Disordered" evidence="1">
    <location>
        <begin position="30"/>
        <end position="52"/>
    </location>
</feature>
<sequence length="445" mass="49138">MKRSSRRWRRAALATLVTFGVASVGVDSLTAQDSQSTERTNLPPDRSGSADVETNRISDWGLAGIVWSDASLVRKLASESAQRTKDPQQLAEFERLVSQSTSVIQSLESFGWKFRSQQAAQSGRPVTEASQPDTDVMPTNVSSDTADVSNDETEQPLPDPEEVGKELAKELRRTRPSKSSASEDVNEDRETIESPEQVAGLQRFDTETPAGTDDPGSDDEWTAARPPIDVDNYRVDDYVDETPAERANRADAIEDGVEGAIASAAGRLGTGRDLGARISEREIQTLSATLPYSDDSIYDADDYDPDRDYRVDNPLAANPDASTGVDLGDRDDDIGRRADPKVIDGEDEMVAELATENAERKLPARQRRSNFQRFTTEESVQERDAHWVQFQLDSNELVLTRHTTLENLQQRTNDAVTKLKSDASVAWDTTDNEQLKAVLKAISKF</sequence>
<feature type="region of interest" description="Disordered" evidence="1">
    <location>
        <begin position="121"/>
        <end position="234"/>
    </location>
</feature>
<dbReference type="EMBL" id="NIZW01000001">
    <property type="protein sequence ID" value="PHQ37309.1"/>
    <property type="molecule type" value="Genomic_DNA"/>
</dbReference>
<keyword evidence="4" id="KW-1185">Reference proteome</keyword>
<evidence type="ECO:0000256" key="1">
    <source>
        <dbReference type="SAM" id="MobiDB-lite"/>
    </source>
</evidence>
<organism evidence="3 4">
    <name type="scientific">Rhodopirellula bahusiensis</name>
    <dbReference type="NCBI Taxonomy" id="2014065"/>
    <lineage>
        <taxon>Bacteria</taxon>
        <taxon>Pseudomonadati</taxon>
        <taxon>Planctomycetota</taxon>
        <taxon>Planctomycetia</taxon>
        <taxon>Pirellulales</taxon>
        <taxon>Pirellulaceae</taxon>
        <taxon>Rhodopirellula</taxon>
    </lineage>
</organism>
<feature type="compositionally biased region" description="Basic and acidic residues" evidence="1">
    <location>
        <begin position="162"/>
        <end position="173"/>
    </location>
</feature>
<feature type="region of interest" description="Disordered" evidence="1">
    <location>
        <begin position="313"/>
        <end position="339"/>
    </location>
</feature>
<feature type="compositionally biased region" description="Polar residues" evidence="1">
    <location>
        <begin position="128"/>
        <end position="148"/>
    </location>
</feature>
<name>A0A2G1WEN6_9BACT</name>
<comment type="caution">
    <text evidence="3">The sequence shown here is derived from an EMBL/GenBank/DDBJ whole genome shotgun (WGS) entry which is preliminary data.</text>
</comment>
<feature type="compositionally biased region" description="Polar residues" evidence="1">
    <location>
        <begin position="30"/>
        <end position="40"/>
    </location>
</feature>
<protein>
    <submittedName>
        <fullName evidence="3">Uncharacterized protein</fullName>
    </submittedName>
</protein>
<gene>
    <name evidence="3" type="ORF">CEE69_01380</name>
</gene>
<feature type="chain" id="PRO_5013652772" evidence="2">
    <location>
        <begin position="23"/>
        <end position="445"/>
    </location>
</feature>
<dbReference type="OrthoDB" id="265946at2"/>
<evidence type="ECO:0000313" key="3">
    <source>
        <dbReference type="EMBL" id="PHQ37309.1"/>
    </source>
</evidence>
<evidence type="ECO:0000256" key="2">
    <source>
        <dbReference type="SAM" id="SignalP"/>
    </source>
</evidence>